<gene>
    <name evidence="1" type="ORF">EVAR_89813_1</name>
</gene>
<protein>
    <submittedName>
        <fullName evidence="1">Uncharacterized protein</fullName>
    </submittedName>
</protein>
<sequence>MYESNCAHRAEVVQRLNELPTNQEEPGSILTSEKLTNKFTLSQIKTLSLRDRVKLSIEDVFIALMVTIVNVPQPALRSLNFKPFMLMNGLGSSSCY</sequence>
<keyword evidence="2" id="KW-1185">Reference proteome</keyword>
<reference evidence="1 2" key="1">
    <citation type="journal article" date="2019" name="Commun. Biol.">
        <title>The bagworm genome reveals a unique fibroin gene that provides high tensile strength.</title>
        <authorList>
            <person name="Kono N."/>
            <person name="Nakamura H."/>
            <person name="Ohtoshi R."/>
            <person name="Tomita M."/>
            <person name="Numata K."/>
            <person name="Arakawa K."/>
        </authorList>
    </citation>
    <scope>NUCLEOTIDE SEQUENCE [LARGE SCALE GENOMIC DNA]</scope>
</reference>
<organism evidence="1 2">
    <name type="scientific">Eumeta variegata</name>
    <name type="common">Bagworm moth</name>
    <name type="synonym">Eumeta japonica</name>
    <dbReference type="NCBI Taxonomy" id="151549"/>
    <lineage>
        <taxon>Eukaryota</taxon>
        <taxon>Metazoa</taxon>
        <taxon>Ecdysozoa</taxon>
        <taxon>Arthropoda</taxon>
        <taxon>Hexapoda</taxon>
        <taxon>Insecta</taxon>
        <taxon>Pterygota</taxon>
        <taxon>Neoptera</taxon>
        <taxon>Endopterygota</taxon>
        <taxon>Lepidoptera</taxon>
        <taxon>Glossata</taxon>
        <taxon>Ditrysia</taxon>
        <taxon>Tineoidea</taxon>
        <taxon>Psychidae</taxon>
        <taxon>Oiketicinae</taxon>
        <taxon>Eumeta</taxon>
    </lineage>
</organism>
<evidence type="ECO:0000313" key="2">
    <source>
        <dbReference type="Proteomes" id="UP000299102"/>
    </source>
</evidence>
<evidence type="ECO:0000313" key="1">
    <source>
        <dbReference type="EMBL" id="GBP75111.1"/>
    </source>
</evidence>
<dbReference type="EMBL" id="BGZK01001236">
    <property type="protein sequence ID" value="GBP75111.1"/>
    <property type="molecule type" value="Genomic_DNA"/>
</dbReference>
<accession>A0A4C1YFG2</accession>
<dbReference type="Proteomes" id="UP000299102">
    <property type="component" value="Unassembled WGS sequence"/>
</dbReference>
<proteinExistence type="predicted"/>
<comment type="caution">
    <text evidence="1">The sequence shown here is derived from an EMBL/GenBank/DDBJ whole genome shotgun (WGS) entry which is preliminary data.</text>
</comment>
<name>A0A4C1YFG2_EUMVA</name>
<dbReference type="AlphaFoldDB" id="A0A4C1YFG2"/>